<keyword evidence="4 10" id="KW-0378">Hydrolase</keyword>
<dbReference type="EC" id="3.2.1.31" evidence="2"/>
<sequence length="607" mass="69346">MNYKNLWVAFLILPLLVFVGKANAQDVYVQNAYARDLISLDGHWNRIIDPYENGYYNHRYLPHEDGYFKNAQVKNKSELLEYNFSTSDKLHVPGDWNTQESQLFLYEGTVWYHKDFSLNKKVGYRYLVHFGAVNYQAIVYVNGVKVGDHEGGFTSFQFDISDKLVNGKNFVVVKVDNRRERNQVPTVNTDWWNYGGITRPVAILELPGTYVADYSVQLDNANSKMINASVTLAGNLKAKHGDLLLSIPELNIKQKMQISADGQAKLTLAASPQLWSPEHPKLYDVEINFNGEVVRDRIGFRTVAVKGENIELNGKSVFLRGISIHEEAPFNGGGRAWSEDDARTLLRWAKDLGCNFVRLAHYPHNETMLKIADEMGLLVWSEIPVYWTVMFEDKAVYAKAEKQLTEMITRDKNRASIILWSVANETPVKQERLNFLSGLINKTRELDGTRLVTAAMDTQTTTKDGKVIDDPLASVVDVIGINSYCGWYYEVPENCASQKWASKYNKPLIMSEVGADALQGKLGDKTERWTEEYQAEVFRQNIAMMENISALRGVSPWILKDFRSPRRSLPDIQDFYNRKGLVSEAGVRKQAWYVLRDYYKKKESSAE</sequence>
<dbReference type="Proteomes" id="UP001253595">
    <property type="component" value="Unassembled WGS sequence"/>
</dbReference>
<feature type="chain" id="PRO_5046589258" description="Beta-glucuronidase" evidence="6">
    <location>
        <begin position="25"/>
        <end position="607"/>
    </location>
</feature>
<evidence type="ECO:0000256" key="1">
    <source>
        <dbReference type="ARBA" id="ARBA00007401"/>
    </source>
</evidence>
<dbReference type="SUPFAM" id="SSF49303">
    <property type="entry name" value="beta-Galactosidase/glucuronidase domain"/>
    <property type="match status" value="1"/>
</dbReference>
<evidence type="ECO:0000259" key="9">
    <source>
        <dbReference type="Pfam" id="PF02837"/>
    </source>
</evidence>
<dbReference type="Gene3D" id="3.20.20.80">
    <property type="entry name" value="Glycosidases"/>
    <property type="match status" value="1"/>
</dbReference>
<evidence type="ECO:0000259" key="7">
    <source>
        <dbReference type="Pfam" id="PF00703"/>
    </source>
</evidence>
<keyword evidence="11" id="KW-1185">Reference proteome</keyword>
<evidence type="ECO:0000256" key="4">
    <source>
        <dbReference type="ARBA" id="ARBA00022801"/>
    </source>
</evidence>
<evidence type="ECO:0000256" key="2">
    <source>
        <dbReference type="ARBA" id="ARBA00012761"/>
    </source>
</evidence>
<dbReference type="InterPro" id="IPR006104">
    <property type="entry name" value="Glyco_hydro_2_N"/>
</dbReference>
<organism evidence="10 11">
    <name type="scientific">Cellvibrio fibrivorans</name>
    <dbReference type="NCBI Taxonomy" id="126350"/>
    <lineage>
        <taxon>Bacteria</taxon>
        <taxon>Pseudomonadati</taxon>
        <taxon>Pseudomonadota</taxon>
        <taxon>Gammaproteobacteria</taxon>
        <taxon>Cellvibrionales</taxon>
        <taxon>Cellvibrionaceae</taxon>
        <taxon>Cellvibrio</taxon>
    </lineage>
</organism>
<dbReference type="PROSITE" id="PS00608">
    <property type="entry name" value="GLYCOSYL_HYDROL_F2_2"/>
    <property type="match status" value="1"/>
</dbReference>
<dbReference type="PANTHER" id="PTHR10066">
    <property type="entry name" value="BETA-GLUCURONIDASE"/>
    <property type="match status" value="1"/>
</dbReference>
<evidence type="ECO:0000256" key="5">
    <source>
        <dbReference type="ARBA" id="ARBA00023295"/>
    </source>
</evidence>
<dbReference type="InterPro" id="IPR006103">
    <property type="entry name" value="Glyco_hydro_2_cat"/>
</dbReference>
<feature type="domain" description="Glycoside hydrolase family 2 immunoglobulin-like beta-sandwich" evidence="7">
    <location>
        <begin position="210"/>
        <end position="301"/>
    </location>
</feature>
<dbReference type="RefSeq" id="WP_310073074.1">
    <property type="nucleotide sequence ID" value="NZ_JAVDVX010000004.1"/>
</dbReference>
<keyword evidence="6" id="KW-0732">Signal</keyword>
<evidence type="ECO:0000313" key="10">
    <source>
        <dbReference type="EMBL" id="MDR7090614.1"/>
    </source>
</evidence>
<dbReference type="EMBL" id="JAVDVX010000004">
    <property type="protein sequence ID" value="MDR7090614.1"/>
    <property type="molecule type" value="Genomic_DNA"/>
</dbReference>
<feature type="signal peptide" evidence="6">
    <location>
        <begin position="1"/>
        <end position="24"/>
    </location>
</feature>
<dbReference type="Pfam" id="PF00703">
    <property type="entry name" value="Glyco_hydro_2"/>
    <property type="match status" value="1"/>
</dbReference>
<dbReference type="InterPro" id="IPR006101">
    <property type="entry name" value="Glyco_hydro_2"/>
</dbReference>
<dbReference type="GO" id="GO:0004566">
    <property type="term" value="F:beta-glucuronidase activity"/>
    <property type="evidence" value="ECO:0007669"/>
    <property type="project" value="UniProtKB-EC"/>
</dbReference>
<keyword evidence="5 10" id="KW-0326">Glycosidase</keyword>
<comment type="caution">
    <text evidence="10">The sequence shown here is derived from an EMBL/GenBank/DDBJ whole genome shotgun (WGS) entry which is preliminary data.</text>
</comment>
<dbReference type="Gene3D" id="2.60.40.10">
    <property type="entry name" value="Immunoglobulins"/>
    <property type="match status" value="1"/>
</dbReference>
<comment type="similarity">
    <text evidence="1">Belongs to the glycosyl hydrolase 2 family.</text>
</comment>
<dbReference type="Pfam" id="PF02837">
    <property type="entry name" value="Glyco_hydro_2_N"/>
    <property type="match status" value="1"/>
</dbReference>
<dbReference type="SUPFAM" id="SSF51445">
    <property type="entry name" value="(Trans)glycosidases"/>
    <property type="match status" value="1"/>
</dbReference>
<feature type="domain" description="Glycosyl hydrolases family 2 sugar binding" evidence="9">
    <location>
        <begin position="100"/>
        <end position="207"/>
    </location>
</feature>
<dbReference type="PANTHER" id="PTHR10066:SF67">
    <property type="entry name" value="BETA-GLUCURONIDASE"/>
    <property type="match status" value="1"/>
</dbReference>
<evidence type="ECO:0000256" key="6">
    <source>
        <dbReference type="SAM" id="SignalP"/>
    </source>
</evidence>
<dbReference type="InterPro" id="IPR017853">
    <property type="entry name" value="GH"/>
</dbReference>
<dbReference type="InterPro" id="IPR008979">
    <property type="entry name" value="Galactose-bd-like_sf"/>
</dbReference>
<protein>
    <recommendedName>
        <fullName evidence="3">Beta-glucuronidase</fullName>
        <ecNumber evidence="2">3.2.1.31</ecNumber>
    </recommendedName>
</protein>
<evidence type="ECO:0000259" key="8">
    <source>
        <dbReference type="Pfam" id="PF02836"/>
    </source>
</evidence>
<dbReference type="Gene3D" id="2.60.120.260">
    <property type="entry name" value="Galactose-binding domain-like"/>
    <property type="match status" value="1"/>
</dbReference>
<feature type="domain" description="Glycoside hydrolase family 2 catalytic" evidence="8">
    <location>
        <begin position="303"/>
        <end position="546"/>
    </location>
</feature>
<dbReference type="InterPro" id="IPR023232">
    <property type="entry name" value="Glyco_hydro_2_AS"/>
</dbReference>
<dbReference type="InterPro" id="IPR013783">
    <property type="entry name" value="Ig-like_fold"/>
</dbReference>
<dbReference type="SUPFAM" id="SSF49785">
    <property type="entry name" value="Galactose-binding domain-like"/>
    <property type="match status" value="1"/>
</dbReference>
<dbReference type="InterPro" id="IPR036156">
    <property type="entry name" value="Beta-gal/glucu_dom_sf"/>
</dbReference>
<dbReference type="InterPro" id="IPR006102">
    <property type="entry name" value="Ig-like_GH2"/>
</dbReference>
<name>A0ABU1UZI3_9GAMM</name>
<dbReference type="Pfam" id="PF02836">
    <property type="entry name" value="Glyco_hydro_2_C"/>
    <property type="match status" value="1"/>
</dbReference>
<dbReference type="PRINTS" id="PR00132">
    <property type="entry name" value="GLHYDRLASE2"/>
</dbReference>
<reference evidence="10 11" key="1">
    <citation type="submission" date="2023-07" db="EMBL/GenBank/DDBJ databases">
        <title>Sorghum-associated microbial communities from plants grown in Nebraska, USA.</title>
        <authorList>
            <person name="Schachtman D."/>
        </authorList>
    </citation>
    <scope>NUCLEOTIDE SEQUENCE [LARGE SCALE GENOMIC DNA]</scope>
    <source>
        <strain evidence="10 11">BE190</strain>
    </source>
</reference>
<evidence type="ECO:0000256" key="3">
    <source>
        <dbReference type="ARBA" id="ARBA00016205"/>
    </source>
</evidence>
<proteinExistence type="inferred from homology"/>
<accession>A0ABU1UZI3</accession>
<evidence type="ECO:0000313" key="11">
    <source>
        <dbReference type="Proteomes" id="UP001253595"/>
    </source>
</evidence>
<gene>
    <name evidence="10" type="ORF">J2X05_002638</name>
</gene>